<evidence type="ECO:0000256" key="7">
    <source>
        <dbReference type="ARBA" id="ARBA00022643"/>
    </source>
</evidence>
<dbReference type="EMBL" id="MTYJ01000130">
    <property type="protein sequence ID" value="OQV13131.1"/>
    <property type="molecule type" value="Genomic_DNA"/>
</dbReference>
<evidence type="ECO:0000256" key="5">
    <source>
        <dbReference type="ARBA" id="ARBA00022490"/>
    </source>
</evidence>
<comment type="subcellular location">
    <subcellularLocation>
        <location evidence="3">Cytoplasm</location>
    </subcellularLocation>
</comment>
<dbReference type="AlphaFoldDB" id="A0A1W0WD40"/>
<accession>A0A1W0WD40</accession>
<evidence type="ECO:0000256" key="4">
    <source>
        <dbReference type="ARBA" id="ARBA00007762"/>
    </source>
</evidence>
<gene>
    <name evidence="12" type="ORF">BV898_12671</name>
</gene>
<evidence type="ECO:0000256" key="6">
    <source>
        <dbReference type="ARBA" id="ARBA00022630"/>
    </source>
</evidence>
<evidence type="ECO:0000256" key="8">
    <source>
        <dbReference type="ARBA" id="ARBA00022827"/>
    </source>
</evidence>
<protein>
    <recommendedName>
        <fullName evidence="11">Cyanocobalamin reductase (cyanide-eliminating)</fullName>
    </recommendedName>
</protein>
<evidence type="ECO:0000256" key="11">
    <source>
        <dbReference type="ARBA" id="ARBA00031313"/>
    </source>
</evidence>
<comment type="cofactor">
    <cofactor evidence="2">
        <name>FAD</name>
        <dbReference type="ChEBI" id="CHEBI:57692"/>
    </cofactor>
</comment>
<dbReference type="PANTHER" id="PTHR31457:SF2">
    <property type="entry name" value="CYANOCOBALAMIN REDUCTASE _ ALKYLCOBALAMIN DEALKYLASE"/>
    <property type="match status" value="1"/>
</dbReference>
<evidence type="ECO:0000256" key="10">
    <source>
        <dbReference type="ARBA" id="ARBA00023002"/>
    </source>
</evidence>
<organism evidence="12 13">
    <name type="scientific">Hypsibius exemplaris</name>
    <name type="common">Freshwater tardigrade</name>
    <dbReference type="NCBI Taxonomy" id="2072580"/>
    <lineage>
        <taxon>Eukaryota</taxon>
        <taxon>Metazoa</taxon>
        <taxon>Ecdysozoa</taxon>
        <taxon>Tardigrada</taxon>
        <taxon>Eutardigrada</taxon>
        <taxon>Parachela</taxon>
        <taxon>Hypsibioidea</taxon>
        <taxon>Hypsibiidae</taxon>
        <taxon>Hypsibius</taxon>
    </lineage>
</organism>
<dbReference type="Proteomes" id="UP000192578">
    <property type="component" value="Unassembled WGS sequence"/>
</dbReference>
<name>A0A1W0WD40_HYPEX</name>
<keyword evidence="5" id="KW-0963">Cytoplasm</keyword>
<evidence type="ECO:0000256" key="2">
    <source>
        <dbReference type="ARBA" id="ARBA00001974"/>
    </source>
</evidence>
<keyword evidence="10" id="KW-0560">Oxidoreductase</keyword>
<dbReference type="GO" id="GO:0071949">
    <property type="term" value="F:FAD binding"/>
    <property type="evidence" value="ECO:0007669"/>
    <property type="project" value="TreeGrafter"/>
</dbReference>
<dbReference type="InterPro" id="IPR032037">
    <property type="entry name" value="MMACHC"/>
</dbReference>
<evidence type="ECO:0000313" key="13">
    <source>
        <dbReference type="Proteomes" id="UP000192578"/>
    </source>
</evidence>
<dbReference type="GO" id="GO:0032451">
    <property type="term" value="F:demethylase activity"/>
    <property type="evidence" value="ECO:0007669"/>
    <property type="project" value="TreeGrafter"/>
</dbReference>
<keyword evidence="6" id="KW-0285">Flavoprotein</keyword>
<keyword evidence="7" id="KW-0288">FMN</keyword>
<keyword evidence="13" id="KW-1185">Reference proteome</keyword>
<dbReference type="GO" id="GO:0033787">
    <property type="term" value="F:cyanocobalamin reductase (cyanide-eliminating) (NADP+) activity"/>
    <property type="evidence" value="ECO:0007669"/>
    <property type="project" value="TreeGrafter"/>
</dbReference>
<sequence length="271" mass="31482">MGLDVLENVHVPKTFPSTEYSAEVHALLSKLKLLVEPQGFEVYPFLIGWYNETVEEVFQLKYPEDTVAFLFISTPSMFEKAFVPFVLKHEIEELRDPIDQCMLNFFRNLVKEFAEQQVDMIHDFELHPNKRPKILAQTAAHVSGAAFLYRMQNLSLELRASPTPKQRMMGLCLHPKYGGWFAIRGCIVLKDLHCPDLPRLDPIDILTAPVDQMKALELFNFHWRDSRFRDVVSVEERYSKDQQLYFNTPPGQRKHILADIRKKYSAQLGSP</sequence>
<dbReference type="CDD" id="cd12959">
    <property type="entry name" value="MMACHC-like"/>
    <property type="match status" value="1"/>
</dbReference>
<keyword evidence="8" id="KW-0274">FAD</keyword>
<reference evidence="13" key="1">
    <citation type="submission" date="2017-01" db="EMBL/GenBank/DDBJ databases">
        <title>Comparative genomics of anhydrobiosis in the tardigrade Hypsibius dujardini.</title>
        <authorList>
            <person name="Yoshida Y."/>
            <person name="Koutsovoulos G."/>
            <person name="Laetsch D."/>
            <person name="Stevens L."/>
            <person name="Kumar S."/>
            <person name="Horikawa D."/>
            <person name="Ishino K."/>
            <person name="Komine S."/>
            <person name="Tomita M."/>
            <person name="Blaxter M."/>
            <person name="Arakawa K."/>
        </authorList>
    </citation>
    <scope>NUCLEOTIDE SEQUENCE [LARGE SCALE GENOMIC DNA]</scope>
    <source>
        <strain evidence="13">Z151</strain>
    </source>
</reference>
<dbReference type="GO" id="GO:0009235">
    <property type="term" value="P:cobalamin metabolic process"/>
    <property type="evidence" value="ECO:0007669"/>
    <property type="project" value="TreeGrafter"/>
</dbReference>
<dbReference type="Pfam" id="PF16690">
    <property type="entry name" value="MMACHC"/>
    <property type="match status" value="1"/>
</dbReference>
<comment type="caution">
    <text evidence="12">The sequence shown here is derived from an EMBL/GenBank/DDBJ whole genome shotgun (WGS) entry which is preliminary data.</text>
</comment>
<comment type="similarity">
    <text evidence="4">Belongs to the MMACHC family.</text>
</comment>
<keyword evidence="9" id="KW-0521">NADP</keyword>
<comment type="cofactor">
    <cofactor evidence="1">
        <name>FMN</name>
        <dbReference type="ChEBI" id="CHEBI:58210"/>
    </cofactor>
</comment>
<evidence type="ECO:0000256" key="3">
    <source>
        <dbReference type="ARBA" id="ARBA00004496"/>
    </source>
</evidence>
<dbReference type="GO" id="GO:0005737">
    <property type="term" value="C:cytoplasm"/>
    <property type="evidence" value="ECO:0007669"/>
    <property type="project" value="UniProtKB-SubCell"/>
</dbReference>
<evidence type="ECO:0000256" key="9">
    <source>
        <dbReference type="ARBA" id="ARBA00022857"/>
    </source>
</evidence>
<evidence type="ECO:0000256" key="1">
    <source>
        <dbReference type="ARBA" id="ARBA00001917"/>
    </source>
</evidence>
<dbReference type="OrthoDB" id="409189at2759"/>
<dbReference type="PANTHER" id="PTHR31457">
    <property type="entry name" value="METHYLMALONIC ACIDURIA AND HOMOCYSTINURIA TYPE C PROTEIN"/>
    <property type="match status" value="1"/>
</dbReference>
<evidence type="ECO:0000313" key="12">
    <source>
        <dbReference type="EMBL" id="OQV13131.1"/>
    </source>
</evidence>
<proteinExistence type="inferred from homology"/>